<dbReference type="AlphaFoldDB" id="A0A2K1IAC7"/>
<dbReference type="GeneID" id="112278229"/>
<dbReference type="PANTHER" id="PTHR35721:SF1">
    <property type="entry name" value="UREIDOGLYCOLATE HYDROLASE"/>
    <property type="match status" value="1"/>
</dbReference>
<dbReference type="InterPro" id="IPR024060">
    <property type="entry name" value="Ureidoglycolate_lyase_dom_sf"/>
</dbReference>
<dbReference type="Proteomes" id="UP000006727">
    <property type="component" value="Chromosome 27"/>
</dbReference>
<reference evidence="3" key="3">
    <citation type="submission" date="2020-12" db="UniProtKB">
        <authorList>
            <consortium name="EnsemblPlants"/>
        </authorList>
    </citation>
    <scope>IDENTIFICATION</scope>
</reference>
<evidence type="ECO:0008006" key="5">
    <source>
        <dbReference type="Google" id="ProtNLM"/>
    </source>
</evidence>
<dbReference type="Gramene" id="Pp3c27_2400V3.1">
    <property type="protein sequence ID" value="Pp3c27_2400V3.1"/>
    <property type="gene ID" value="Pp3c27_2400"/>
</dbReference>
<dbReference type="InterPro" id="IPR011051">
    <property type="entry name" value="RmlC_Cupin_sf"/>
</dbReference>
<reference evidence="2 4" key="2">
    <citation type="journal article" date="2018" name="Plant J.">
        <title>The Physcomitrella patens chromosome-scale assembly reveals moss genome structure and evolution.</title>
        <authorList>
            <person name="Lang D."/>
            <person name="Ullrich K.K."/>
            <person name="Murat F."/>
            <person name="Fuchs J."/>
            <person name="Jenkins J."/>
            <person name="Haas F.B."/>
            <person name="Piednoel M."/>
            <person name="Gundlach H."/>
            <person name="Van Bel M."/>
            <person name="Meyberg R."/>
            <person name="Vives C."/>
            <person name="Morata J."/>
            <person name="Symeonidi A."/>
            <person name="Hiss M."/>
            <person name="Muchero W."/>
            <person name="Kamisugi Y."/>
            <person name="Saleh O."/>
            <person name="Blanc G."/>
            <person name="Decker E.L."/>
            <person name="van Gessel N."/>
            <person name="Grimwood J."/>
            <person name="Hayes R.D."/>
            <person name="Graham S.W."/>
            <person name="Gunter L.E."/>
            <person name="McDaniel S.F."/>
            <person name="Hoernstein S.N.W."/>
            <person name="Larsson A."/>
            <person name="Li F.W."/>
            <person name="Perroud P.F."/>
            <person name="Phillips J."/>
            <person name="Ranjan P."/>
            <person name="Rokshar D.S."/>
            <person name="Rothfels C.J."/>
            <person name="Schneider L."/>
            <person name="Shu S."/>
            <person name="Stevenson D.W."/>
            <person name="Thummler F."/>
            <person name="Tillich M."/>
            <person name="Villarreal Aguilar J.C."/>
            <person name="Widiez T."/>
            <person name="Wong G.K."/>
            <person name="Wymore A."/>
            <person name="Zhang Y."/>
            <person name="Zimmer A.D."/>
            <person name="Quatrano R.S."/>
            <person name="Mayer K.F.X."/>
            <person name="Goodstein D."/>
            <person name="Casacuberta J.M."/>
            <person name="Vandepoele K."/>
            <person name="Reski R."/>
            <person name="Cuming A.C."/>
            <person name="Tuskan G.A."/>
            <person name="Maumus F."/>
            <person name="Salse J."/>
            <person name="Schmutz J."/>
            <person name="Rensing S.A."/>
        </authorList>
    </citation>
    <scope>NUCLEOTIDE SEQUENCE [LARGE SCALE GENOMIC DNA]</scope>
    <source>
        <strain evidence="3 4">cv. Gransden 2004</strain>
    </source>
</reference>
<dbReference type="FunCoup" id="A0A2K1IAC7">
    <property type="interactions" value="1053"/>
</dbReference>
<dbReference type="OrthoDB" id="2018886at2759"/>
<organism evidence="2">
    <name type="scientific">Physcomitrium patens</name>
    <name type="common">Spreading-leaved earth moss</name>
    <name type="synonym">Physcomitrella patens</name>
    <dbReference type="NCBI Taxonomy" id="3218"/>
    <lineage>
        <taxon>Eukaryota</taxon>
        <taxon>Viridiplantae</taxon>
        <taxon>Streptophyta</taxon>
        <taxon>Embryophyta</taxon>
        <taxon>Bryophyta</taxon>
        <taxon>Bryophytina</taxon>
        <taxon>Bryopsida</taxon>
        <taxon>Funariidae</taxon>
        <taxon>Funariales</taxon>
        <taxon>Funariaceae</taxon>
        <taxon>Physcomitrium</taxon>
    </lineage>
</organism>
<protein>
    <recommendedName>
        <fullName evidence="5">Ureidoglycolate hydrolase</fullName>
    </recommendedName>
</protein>
<feature type="region of interest" description="Disordered" evidence="1">
    <location>
        <begin position="1"/>
        <end position="22"/>
    </location>
</feature>
<dbReference type="KEGG" id="ppp:112278229"/>
<dbReference type="Gramene" id="Pp3c27_2400V3.2">
    <property type="protein sequence ID" value="Pp3c27_2400V3.2"/>
    <property type="gene ID" value="Pp3c27_2400"/>
</dbReference>
<dbReference type="SUPFAM" id="SSF51182">
    <property type="entry name" value="RmlC-like cupins"/>
    <property type="match status" value="1"/>
</dbReference>
<name>A0A2K1IAC7_PHYPA</name>
<proteinExistence type="predicted"/>
<gene>
    <name evidence="3" type="primary">LOC112278229</name>
    <name evidence="2" type="ORF">PHYPA_030805</name>
</gene>
<evidence type="ECO:0000313" key="2">
    <source>
        <dbReference type="EMBL" id="PNR26231.1"/>
    </source>
</evidence>
<dbReference type="PANTHER" id="PTHR35721">
    <property type="entry name" value="UREIDOGLYCOLATE HYDROLASE"/>
    <property type="match status" value="1"/>
</dbReference>
<evidence type="ECO:0000256" key="1">
    <source>
        <dbReference type="SAM" id="MobiDB-lite"/>
    </source>
</evidence>
<dbReference type="EnsemblPlants" id="Pp3c27_2400V3.2">
    <property type="protein sequence ID" value="Pp3c27_2400V3.2"/>
    <property type="gene ID" value="Pp3c27_2400"/>
</dbReference>
<dbReference type="GO" id="GO:0004848">
    <property type="term" value="F:ureidoglycolate hydrolase activity"/>
    <property type="evidence" value="ECO:0007669"/>
    <property type="project" value="InterPro"/>
</dbReference>
<dbReference type="RefSeq" id="XP_024367185.1">
    <property type="nucleotide sequence ID" value="XM_024511417.2"/>
</dbReference>
<dbReference type="Gene3D" id="2.60.120.480">
    <property type="entry name" value="Ureidoglycolate hydrolase"/>
    <property type="match status" value="1"/>
</dbReference>
<keyword evidence="4" id="KW-1185">Reference proteome</keyword>
<evidence type="ECO:0000313" key="3">
    <source>
        <dbReference type="EnsemblPlants" id="Pp3c27_2400V3.1"/>
    </source>
</evidence>
<sequence length="219" mass="24103">MVAERGVASERERERSTMASTATSVSSAVAAPCIVPLRVTELTPESFASFGQVIDPQPDGSRFGPLDAQLDLSRGIPRFYIMRLQNRTLNFGSITHHAKTTQCLGSALGRPWYLGVAPPTIIGANETIDPKKSSQVLKGDGYEYLPPSVEDVRVFRVEGPRFLKLHAGTWHAGPLFEDPSMDFYNLELSNTNEVDHSTYHFKKNDGIVFAVDNSCFVAL</sequence>
<feature type="compositionally biased region" description="Basic and acidic residues" evidence="1">
    <location>
        <begin position="7"/>
        <end position="16"/>
    </location>
</feature>
<accession>A0A2K1IAC7</accession>
<dbReference type="OMA" id="TWHAGPY"/>
<dbReference type="EMBL" id="ABEU02000027">
    <property type="protein sequence ID" value="PNR26231.1"/>
    <property type="molecule type" value="Genomic_DNA"/>
</dbReference>
<dbReference type="PaxDb" id="3218-PP1S54_175V6.1"/>
<dbReference type="EnsemblPlants" id="Pp3c27_2400V3.1">
    <property type="protein sequence ID" value="Pp3c27_2400V3.1"/>
    <property type="gene ID" value="Pp3c27_2400"/>
</dbReference>
<evidence type="ECO:0000313" key="4">
    <source>
        <dbReference type="Proteomes" id="UP000006727"/>
    </source>
</evidence>
<reference evidence="2 4" key="1">
    <citation type="journal article" date="2008" name="Science">
        <title>The Physcomitrella genome reveals evolutionary insights into the conquest of land by plants.</title>
        <authorList>
            <person name="Rensing S."/>
            <person name="Lang D."/>
            <person name="Zimmer A."/>
            <person name="Terry A."/>
            <person name="Salamov A."/>
            <person name="Shapiro H."/>
            <person name="Nishiyama T."/>
            <person name="Perroud P.-F."/>
            <person name="Lindquist E."/>
            <person name="Kamisugi Y."/>
            <person name="Tanahashi T."/>
            <person name="Sakakibara K."/>
            <person name="Fujita T."/>
            <person name="Oishi K."/>
            <person name="Shin-I T."/>
            <person name="Kuroki Y."/>
            <person name="Toyoda A."/>
            <person name="Suzuki Y."/>
            <person name="Hashimoto A."/>
            <person name="Yamaguchi K."/>
            <person name="Sugano A."/>
            <person name="Kohara Y."/>
            <person name="Fujiyama A."/>
            <person name="Anterola A."/>
            <person name="Aoki S."/>
            <person name="Ashton N."/>
            <person name="Barbazuk W.B."/>
            <person name="Barker E."/>
            <person name="Bennetzen J."/>
            <person name="Bezanilla M."/>
            <person name="Blankenship R."/>
            <person name="Cho S.H."/>
            <person name="Dutcher S."/>
            <person name="Estelle M."/>
            <person name="Fawcett J.A."/>
            <person name="Gundlach H."/>
            <person name="Hanada K."/>
            <person name="Heyl A."/>
            <person name="Hicks K.A."/>
            <person name="Hugh J."/>
            <person name="Lohr M."/>
            <person name="Mayer K."/>
            <person name="Melkozernov A."/>
            <person name="Murata T."/>
            <person name="Nelson D."/>
            <person name="Pils B."/>
            <person name="Prigge M."/>
            <person name="Reiss B."/>
            <person name="Renner T."/>
            <person name="Rombauts S."/>
            <person name="Rushton P."/>
            <person name="Sanderfoot A."/>
            <person name="Schween G."/>
            <person name="Shiu S.-H."/>
            <person name="Stueber K."/>
            <person name="Theodoulou F.L."/>
            <person name="Tu H."/>
            <person name="Van de Peer Y."/>
            <person name="Verrier P.J."/>
            <person name="Waters E."/>
            <person name="Wood A."/>
            <person name="Yang L."/>
            <person name="Cove D."/>
            <person name="Cuming A."/>
            <person name="Hasebe M."/>
            <person name="Lucas S."/>
            <person name="Mishler D.B."/>
            <person name="Reski R."/>
            <person name="Grigoriev I."/>
            <person name="Quatrano R.S."/>
            <person name="Boore J.L."/>
        </authorList>
    </citation>
    <scope>NUCLEOTIDE SEQUENCE [LARGE SCALE GENOMIC DNA]</scope>
    <source>
        <strain evidence="3 4">cv. Gransden 2004</strain>
    </source>
</reference>